<evidence type="ECO:0000313" key="3">
    <source>
        <dbReference type="EMBL" id="OCH89840.1"/>
    </source>
</evidence>
<evidence type="ECO:0000256" key="1">
    <source>
        <dbReference type="SAM" id="MobiDB-lite"/>
    </source>
</evidence>
<accession>A0A8E2AX02</accession>
<proteinExistence type="predicted"/>
<organism evidence="3 4">
    <name type="scientific">Obba rivulosa</name>
    <dbReference type="NCBI Taxonomy" id="1052685"/>
    <lineage>
        <taxon>Eukaryota</taxon>
        <taxon>Fungi</taxon>
        <taxon>Dikarya</taxon>
        <taxon>Basidiomycota</taxon>
        <taxon>Agaricomycotina</taxon>
        <taxon>Agaricomycetes</taxon>
        <taxon>Polyporales</taxon>
        <taxon>Gelatoporiaceae</taxon>
        <taxon>Obba</taxon>
    </lineage>
</organism>
<feature type="compositionally biased region" description="Basic and acidic residues" evidence="1">
    <location>
        <begin position="223"/>
        <end position="233"/>
    </location>
</feature>
<gene>
    <name evidence="3" type="ORF">OBBRIDRAFT_640358</name>
</gene>
<dbReference type="Gene3D" id="3.40.50.300">
    <property type="entry name" value="P-loop containing nucleotide triphosphate hydrolases"/>
    <property type="match status" value="1"/>
</dbReference>
<feature type="compositionally biased region" description="Polar residues" evidence="1">
    <location>
        <begin position="385"/>
        <end position="398"/>
    </location>
</feature>
<feature type="domain" description="G" evidence="2">
    <location>
        <begin position="7"/>
        <end position="67"/>
    </location>
</feature>
<feature type="region of interest" description="Disordered" evidence="1">
    <location>
        <begin position="223"/>
        <end position="249"/>
    </location>
</feature>
<dbReference type="GO" id="GO:0005525">
    <property type="term" value="F:GTP binding"/>
    <property type="evidence" value="ECO:0007669"/>
    <property type="project" value="InterPro"/>
</dbReference>
<feature type="compositionally biased region" description="Basic and acidic residues" evidence="1">
    <location>
        <begin position="348"/>
        <end position="357"/>
    </location>
</feature>
<feature type="compositionally biased region" description="Basic and acidic residues" evidence="1">
    <location>
        <begin position="240"/>
        <end position="249"/>
    </location>
</feature>
<evidence type="ECO:0000259" key="2">
    <source>
        <dbReference type="Pfam" id="PF01926"/>
    </source>
</evidence>
<feature type="compositionally biased region" description="Low complexity" evidence="1">
    <location>
        <begin position="399"/>
        <end position="417"/>
    </location>
</feature>
<feature type="compositionally biased region" description="Low complexity" evidence="1">
    <location>
        <begin position="286"/>
        <end position="302"/>
    </location>
</feature>
<dbReference type="AlphaFoldDB" id="A0A8E2AX02"/>
<feature type="compositionally biased region" description="Polar residues" evidence="1">
    <location>
        <begin position="368"/>
        <end position="377"/>
    </location>
</feature>
<protein>
    <recommendedName>
        <fullName evidence="2">G domain-containing protein</fullName>
    </recommendedName>
</protein>
<reference evidence="3 4" key="1">
    <citation type="submission" date="2016-07" db="EMBL/GenBank/DDBJ databases">
        <title>Draft genome of the white-rot fungus Obba rivulosa 3A-2.</title>
        <authorList>
            <consortium name="DOE Joint Genome Institute"/>
            <person name="Miettinen O."/>
            <person name="Riley R."/>
            <person name="Acob R."/>
            <person name="Barry K."/>
            <person name="Cullen D."/>
            <person name="De Vries R."/>
            <person name="Hainaut M."/>
            <person name="Hatakka A."/>
            <person name="Henrissat B."/>
            <person name="Hilden K."/>
            <person name="Kuo R."/>
            <person name="Labutti K."/>
            <person name="Lipzen A."/>
            <person name="Makela M.R."/>
            <person name="Sandor L."/>
            <person name="Spatafora J.W."/>
            <person name="Grigoriev I.V."/>
            <person name="Hibbett D.S."/>
        </authorList>
    </citation>
    <scope>NUCLEOTIDE SEQUENCE [LARGE SCALE GENOMIC DNA]</scope>
    <source>
        <strain evidence="3 4">3A-2</strain>
    </source>
</reference>
<dbReference type="OrthoDB" id="8954335at2759"/>
<dbReference type="SUPFAM" id="SSF52540">
    <property type="entry name" value="P-loop containing nucleoside triphosphate hydrolases"/>
    <property type="match status" value="1"/>
</dbReference>
<feature type="region of interest" description="Disordered" evidence="1">
    <location>
        <begin position="284"/>
        <end position="448"/>
    </location>
</feature>
<dbReference type="CDD" id="cd00882">
    <property type="entry name" value="Ras_like_GTPase"/>
    <property type="match status" value="1"/>
</dbReference>
<dbReference type="InterPro" id="IPR006073">
    <property type="entry name" value="GTP-bd"/>
</dbReference>
<name>A0A8E2AX02_9APHY</name>
<dbReference type="Pfam" id="PF01926">
    <property type="entry name" value="MMR_HSR1"/>
    <property type="match status" value="1"/>
</dbReference>
<dbReference type="EMBL" id="KV722418">
    <property type="protein sequence ID" value="OCH89840.1"/>
    <property type="molecule type" value="Genomic_DNA"/>
</dbReference>
<dbReference type="Proteomes" id="UP000250043">
    <property type="component" value="Unassembled WGS sequence"/>
</dbReference>
<feature type="compositionally biased region" description="Basic and acidic residues" evidence="1">
    <location>
        <begin position="431"/>
        <end position="443"/>
    </location>
</feature>
<dbReference type="InterPro" id="IPR027417">
    <property type="entry name" value="P-loop_NTPase"/>
</dbReference>
<feature type="compositionally biased region" description="Low complexity" evidence="1">
    <location>
        <begin position="332"/>
        <end position="341"/>
    </location>
</feature>
<evidence type="ECO:0000313" key="4">
    <source>
        <dbReference type="Proteomes" id="UP000250043"/>
    </source>
</evidence>
<sequence length="654" mass="71332">MTDEILIAVMGPSGVGKSTFINLVSKSSFRTSDGLDSCTETVEISEPFTLGGRRIRLIDTPGFDDSSKSDVDILDVIATFLVKQYQQGRKLTGVIYMHRITDPRVGGVARRNFTMFNMLCGPTFLPNVVLVTTRWSEVERSIGIAREGELNDKDIFFRPVLEGGAQYMRHDDDLHSAQEIMHRFIGLKPRSLLIQKEMFQHHKEVAETSAGKELQKEIAEQMEKQNEEMRHLQQEMQEALQEHDEEKRKDIQEEISNQNQALKRLKSQVKKLTAIRRMQTLVAQRSASSLDSVSGSPVSLSLTETSLGKPSHRPAYDSPEEASGNAKSVDLGSSRAPSERSGGSGREGAQKKGKEKAISSPEVPPKQSKLSIQSPTALSFAPSPANDSSSRIVTQSRKPTQITPTIGPIPTTPAAPAMVRHRSDGPNLYLTDEKTSTRSDPKQSRRAATIDTSVMRARSPTTSFPFPSTVSSASGSPFSQTMPAPSIVPPGFSADTTFVSDTKRSGLSGSADHATAKTAEITTRGGVMAPTVPAQDVVRASTSTRLTAKFSETTGASSGAQLSQVHEMSQRIRELEMLVDTKDSENKVLRESLVDTQKKYQADIQSSVRAAMRYGGAQQTEETLLDVKIKVDGQQAVCIELPLAAIKAVSRSNV</sequence>
<keyword evidence="4" id="KW-1185">Reference proteome</keyword>